<dbReference type="RefSeq" id="WP_101775794.1">
    <property type="nucleotide sequence ID" value="NZ_JBHUFP010000009.1"/>
</dbReference>
<evidence type="ECO:0000259" key="2">
    <source>
        <dbReference type="Pfam" id="PF01755"/>
    </source>
</evidence>
<keyword evidence="4" id="KW-1185">Reference proteome</keyword>
<feature type="domain" description="Glycosyl transferase family 25" evidence="2">
    <location>
        <begin position="1"/>
        <end position="184"/>
    </location>
</feature>
<evidence type="ECO:0000256" key="1">
    <source>
        <dbReference type="SAM" id="Coils"/>
    </source>
</evidence>
<sequence length="277" mass="32927">MHTNYVISLTNAHRRREHIIKEFGRQNIPFEFFDALTPSKYLDDTINTYLPNLAQASLSAGEKACFMSHFILWQKCLNENLPYLFIFEDDILLGKNANAFLNDEKWLEDRFDLTDSFILRLETFLQPAKCEKTKITPYLEREFNSLKQVHYGTAGYIISQQAIKNLINTFRQYNSNDLKPIDMILFCKSLNDPQQNIFQQSPALCVQELQFNQNKSQLKSQLEQERIHIRQQNKTIKPKRTFKEKLQRLKHNIIRALKKYQRIKQRQEALKHIIPFK</sequence>
<comment type="caution">
    <text evidence="3">The sequence shown here is derived from an EMBL/GenBank/DDBJ whole genome shotgun (WGS) entry which is preliminary data.</text>
</comment>
<dbReference type="InterPro" id="IPR002654">
    <property type="entry name" value="Glyco_trans_25"/>
</dbReference>
<dbReference type="EMBL" id="JBHUFP010000009">
    <property type="protein sequence ID" value="MFD1806132.1"/>
    <property type="molecule type" value="Genomic_DNA"/>
</dbReference>
<proteinExistence type="predicted"/>
<reference evidence="4" key="1">
    <citation type="journal article" date="2019" name="Int. J. Syst. Evol. Microbiol.">
        <title>The Global Catalogue of Microorganisms (GCM) 10K type strain sequencing project: providing services to taxonomists for standard genome sequencing and annotation.</title>
        <authorList>
            <consortium name="The Broad Institute Genomics Platform"/>
            <consortium name="The Broad Institute Genome Sequencing Center for Infectious Disease"/>
            <person name="Wu L."/>
            <person name="Ma J."/>
        </authorList>
    </citation>
    <scope>NUCLEOTIDE SEQUENCE [LARGE SCALE GENOMIC DNA]</scope>
    <source>
        <strain evidence="4">CCM 7950</strain>
    </source>
</reference>
<dbReference type="Pfam" id="PF01755">
    <property type="entry name" value="Glyco_transf_25"/>
    <property type="match status" value="1"/>
</dbReference>
<evidence type="ECO:0000313" key="4">
    <source>
        <dbReference type="Proteomes" id="UP001597420"/>
    </source>
</evidence>
<accession>A0ABW4NWX7</accession>
<keyword evidence="1" id="KW-0175">Coiled coil</keyword>
<organism evidence="3 4">
    <name type="scientific">Pasteurella oralis</name>
    <dbReference type="NCBI Taxonomy" id="1071947"/>
    <lineage>
        <taxon>Bacteria</taxon>
        <taxon>Pseudomonadati</taxon>
        <taxon>Pseudomonadota</taxon>
        <taxon>Gammaproteobacteria</taxon>
        <taxon>Pasteurellales</taxon>
        <taxon>Pasteurellaceae</taxon>
        <taxon>Pasteurella</taxon>
    </lineage>
</organism>
<name>A0ABW4NWX7_9PAST</name>
<feature type="coiled-coil region" evidence="1">
    <location>
        <begin position="215"/>
        <end position="266"/>
    </location>
</feature>
<evidence type="ECO:0000313" key="3">
    <source>
        <dbReference type="EMBL" id="MFD1806132.1"/>
    </source>
</evidence>
<gene>
    <name evidence="3" type="ORF">ACFSAV_07090</name>
</gene>
<dbReference type="CDD" id="cd06532">
    <property type="entry name" value="Glyco_transf_25"/>
    <property type="match status" value="1"/>
</dbReference>
<protein>
    <submittedName>
        <fullName evidence="3">Glycosyltransferase family 25 protein</fullName>
    </submittedName>
</protein>
<dbReference type="Proteomes" id="UP001597420">
    <property type="component" value="Unassembled WGS sequence"/>
</dbReference>